<accession>A0A2A6C5W7</accession>
<reference evidence="2" key="1">
    <citation type="journal article" date="2008" name="Nat. Genet.">
        <title>The Pristionchus pacificus genome provides a unique perspective on nematode lifestyle and parasitism.</title>
        <authorList>
            <person name="Dieterich C."/>
            <person name="Clifton S.W."/>
            <person name="Schuster L.N."/>
            <person name="Chinwalla A."/>
            <person name="Delehaunty K."/>
            <person name="Dinkelacker I."/>
            <person name="Fulton L."/>
            <person name="Fulton R."/>
            <person name="Godfrey J."/>
            <person name="Minx P."/>
            <person name="Mitreva M."/>
            <person name="Roeseler W."/>
            <person name="Tian H."/>
            <person name="Witte H."/>
            <person name="Yang S.P."/>
            <person name="Wilson R.K."/>
            <person name="Sommer R.J."/>
        </authorList>
    </citation>
    <scope>NUCLEOTIDE SEQUENCE [LARGE SCALE GENOMIC DNA]</scope>
    <source>
        <strain evidence="2">PS312</strain>
    </source>
</reference>
<name>A0A2A6C5W7_PRIPA</name>
<reference evidence="1" key="2">
    <citation type="submission" date="2022-06" db="UniProtKB">
        <authorList>
            <consortium name="EnsemblMetazoa"/>
        </authorList>
    </citation>
    <scope>IDENTIFICATION</scope>
    <source>
        <strain evidence="1">PS312</strain>
    </source>
</reference>
<accession>A0A8R1YMW1</accession>
<proteinExistence type="predicted"/>
<evidence type="ECO:0000313" key="2">
    <source>
        <dbReference type="Proteomes" id="UP000005239"/>
    </source>
</evidence>
<gene>
    <name evidence="1" type="primary">WBGene00116073</name>
</gene>
<dbReference type="EnsemblMetazoa" id="PPA26519a.1">
    <property type="protein sequence ID" value="PPA26519a.1"/>
    <property type="gene ID" value="WBGene00116073"/>
</dbReference>
<organism evidence="1 2">
    <name type="scientific">Pristionchus pacificus</name>
    <name type="common">Parasitic nematode worm</name>
    <dbReference type="NCBI Taxonomy" id="54126"/>
    <lineage>
        <taxon>Eukaryota</taxon>
        <taxon>Metazoa</taxon>
        <taxon>Ecdysozoa</taxon>
        <taxon>Nematoda</taxon>
        <taxon>Chromadorea</taxon>
        <taxon>Rhabditida</taxon>
        <taxon>Rhabditina</taxon>
        <taxon>Diplogasteromorpha</taxon>
        <taxon>Diplogasteroidea</taxon>
        <taxon>Neodiplogasteridae</taxon>
        <taxon>Pristionchus</taxon>
    </lineage>
</organism>
<keyword evidence="2" id="KW-1185">Reference proteome</keyword>
<evidence type="ECO:0000313" key="1">
    <source>
        <dbReference type="EnsemblMetazoa" id="PPA26519a.1"/>
    </source>
</evidence>
<dbReference type="AlphaFoldDB" id="A0A2A6C5W7"/>
<dbReference type="Proteomes" id="UP000005239">
    <property type="component" value="Unassembled WGS sequence"/>
</dbReference>
<sequence length="207" mass="24142">MLRQITASTGRFSSRALLAKPISSTYASNVRCFYPRNSTPNRTLTGEKTERGRDFSYEEAQGKFNTTIDSYFQTGSKENMNKDERRKSFWLTFDFIVCGLIVFCFYTMRKEWIHSHFSSNREVGKEVEKEKVEPVRKRMVKMDSSTKDVHTSFTTVFAEIPRISETPEFRETCDRLKSHGIDVEESMVHGIYKFSYNIKLEKEAGSR</sequence>
<protein>
    <submittedName>
        <fullName evidence="1">Uncharacterized protein</fullName>
    </submittedName>
</protein>